<evidence type="ECO:0000313" key="6">
    <source>
        <dbReference type="EMBL" id="CAB4897024.1"/>
    </source>
</evidence>
<keyword evidence="4 5" id="KW-0472">Membrane</keyword>
<comment type="subcellular location">
    <subcellularLocation>
        <location evidence="1">Membrane</location>
        <topology evidence="1">Multi-pass membrane protein</topology>
    </subcellularLocation>
</comment>
<evidence type="ECO:0000256" key="2">
    <source>
        <dbReference type="ARBA" id="ARBA00022692"/>
    </source>
</evidence>
<evidence type="ECO:0000256" key="1">
    <source>
        <dbReference type="ARBA" id="ARBA00004141"/>
    </source>
</evidence>
<keyword evidence="3 5" id="KW-1133">Transmembrane helix</keyword>
<gene>
    <name evidence="6" type="ORF">UFOPK3516_00740</name>
</gene>
<evidence type="ECO:0000256" key="5">
    <source>
        <dbReference type="SAM" id="Phobius"/>
    </source>
</evidence>
<keyword evidence="2 5" id="KW-0812">Transmembrane</keyword>
<reference evidence="6" key="1">
    <citation type="submission" date="2020-05" db="EMBL/GenBank/DDBJ databases">
        <authorList>
            <person name="Chiriac C."/>
            <person name="Salcher M."/>
            <person name="Ghai R."/>
            <person name="Kavagutti S V."/>
        </authorList>
    </citation>
    <scope>NUCLEOTIDE SEQUENCE</scope>
</reference>
<accession>A0A6J7FT23</accession>
<dbReference type="EMBL" id="CAFBMB010000043">
    <property type="protein sequence ID" value="CAB4897024.1"/>
    <property type="molecule type" value="Genomic_DNA"/>
</dbReference>
<dbReference type="InterPro" id="IPR019109">
    <property type="entry name" value="MamF_MmsF"/>
</dbReference>
<proteinExistence type="predicted"/>
<organism evidence="6">
    <name type="scientific">freshwater metagenome</name>
    <dbReference type="NCBI Taxonomy" id="449393"/>
    <lineage>
        <taxon>unclassified sequences</taxon>
        <taxon>metagenomes</taxon>
        <taxon>ecological metagenomes</taxon>
    </lineage>
</organism>
<evidence type="ECO:0000256" key="4">
    <source>
        <dbReference type="ARBA" id="ARBA00023136"/>
    </source>
</evidence>
<feature type="transmembrane region" description="Helical" evidence="5">
    <location>
        <begin position="18"/>
        <end position="39"/>
    </location>
</feature>
<feature type="transmembrane region" description="Helical" evidence="5">
    <location>
        <begin position="60"/>
        <end position="93"/>
    </location>
</feature>
<evidence type="ECO:0000256" key="3">
    <source>
        <dbReference type="ARBA" id="ARBA00022989"/>
    </source>
</evidence>
<protein>
    <submittedName>
        <fullName evidence="6">Unannotated protein</fullName>
    </submittedName>
</protein>
<dbReference type="Pfam" id="PF09685">
    <property type="entry name" value="MamF_MmsF"/>
    <property type="match status" value="1"/>
</dbReference>
<sequence>MSTSQPQLPESEERNMTALGNILGIVIGFVSPLIFWLMYKDRSAFADRNLKSALNFHLTMIIAYIVGFILTFVFIGILIIIAIGVLTLIFSILAFVKTKDGIDYKYPIAIPFIR</sequence>
<name>A0A6J7FT23_9ZZZZ</name>
<dbReference type="AlphaFoldDB" id="A0A6J7FT23"/>